<keyword evidence="1" id="KW-0812">Transmembrane</keyword>
<keyword evidence="1" id="KW-0472">Membrane</keyword>
<keyword evidence="3" id="KW-1185">Reference proteome</keyword>
<feature type="transmembrane region" description="Helical" evidence="1">
    <location>
        <begin position="119"/>
        <end position="136"/>
    </location>
</feature>
<sequence length="171" mass="19326">MLEKLFERGLWSTRLMTLLAVVFSILAAFALFFLASADLYHVLVLTYQYFFTNFHPENFHADIVADIIGAIDLYLIAVVLLIFGFGIYELFISEIDVAKGTGGDKILYVSSLDELKDKIAKVIVMVLIVSFFQRVLHAEYKGALEMLYLSFSILALSLGLYFLHKNGGKHE</sequence>
<feature type="transmembrane region" description="Helical" evidence="1">
    <location>
        <begin position="142"/>
        <end position="163"/>
    </location>
</feature>
<dbReference type="InterPro" id="IPR005134">
    <property type="entry name" value="UPF0114"/>
</dbReference>
<gene>
    <name evidence="2" type="ORF">Sdiek1_0367</name>
</gene>
<dbReference type="Proteomes" id="UP000196005">
    <property type="component" value="Chromosome"/>
</dbReference>
<evidence type="ECO:0000313" key="3">
    <source>
        <dbReference type="Proteomes" id="UP000196005"/>
    </source>
</evidence>
<evidence type="ECO:0000256" key="1">
    <source>
        <dbReference type="SAM" id="Phobius"/>
    </source>
</evidence>
<dbReference type="OrthoDB" id="553933at2"/>
<dbReference type="Pfam" id="PF03350">
    <property type="entry name" value="UPF0114"/>
    <property type="match status" value="1"/>
</dbReference>
<dbReference type="EMBL" id="CP021416">
    <property type="protein sequence ID" value="ARU47550.1"/>
    <property type="molecule type" value="Genomic_DNA"/>
</dbReference>
<organism evidence="2 3">
    <name type="scientific">Sulfurospirillum diekertiae</name>
    <dbReference type="NCBI Taxonomy" id="1854492"/>
    <lineage>
        <taxon>Bacteria</taxon>
        <taxon>Pseudomonadati</taxon>
        <taxon>Campylobacterota</taxon>
        <taxon>Epsilonproteobacteria</taxon>
        <taxon>Campylobacterales</taxon>
        <taxon>Sulfurospirillaceae</taxon>
        <taxon>Sulfurospirillum</taxon>
    </lineage>
</organism>
<evidence type="ECO:0000313" key="2">
    <source>
        <dbReference type="EMBL" id="ARU47550.1"/>
    </source>
</evidence>
<feature type="transmembrane region" description="Helical" evidence="1">
    <location>
        <begin position="67"/>
        <end position="91"/>
    </location>
</feature>
<accession>A0A1Y0HHV9</accession>
<dbReference type="AlphaFoldDB" id="A0A1Y0HHV9"/>
<keyword evidence="1" id="KW-1133">Transmembrane helix</keyword>
<proteinExistence type="predicted"/>
<protein>
    <submittedName>
        <fullName evidence="2">Uncharacterized protein</fullName>
    </submittedName>
</protein>
<dbReference type="PANTHER" id="PTHR31721">
    <property type="entry name" value="OS06G0710300 PROTEIN"/>
    <property type="match status" value="1"/>
</dbReference>
<reference evidence="3" key="1">
    <citation type="submission" date="2017-05" db="EMBL/GenBank/DDBJ databases">
        <title>Dechlorination kinetics govern the competition between two new strains of the genus Sulfurospirillum.</title>
        <authorList>
            <person name="Buttet G.F."/>
            <person name="Murray A.M."/>
            <person name="Goris T."/>
            <person name="Burion M."/>
            <person name="Lin B."/>
            <person name="Rolle M."/>
            <person name="Maillard J."/>
        </authorList>
    </citation>
    <scope>NUCLEOTIDE SEQUENCE [LARGE SCALE GENOMIC DNA]</scope>
    <source>
        <strain evidence="3">SL2-1</strain>
    </source>
</reference>
<name>A0A1Y0HHV9_9BACT</name>
<dbReference type="RefSeq" id="WP_087437631.1">
    <property type="nucleotide sequence ID" value="NZ_CP021416.1"/>
</dbReference>
<dbReference type="PIRSF" id="PIRSF026509">
    <property type="entry name" value="UCP026509"/>
    <property type="match status" value="1"/>
</dbReference>
<dbReference type="KEGG" id="suls:Sdiek1_0367"/>
<dbReference type="PANTHER" id="PTHR31721:SF4">
    <property type="entry name" value="OS06G0710300 PROTEIN"/>
    <property type="match status" value="1"/>
</dbReference>